<dbReference type="Pfam" id="PF25994">
    <property type="entry name" value="HH_AprE"/>
    <property type="match status" value="1"/>
</dbReference>
<protein>
    <submittedName>
        <fullName evidence="5">Polysaccharide export outer membrane protein</fullName>
    </submittedName>
</protein>
<dbReference type="InterPro" id="IPR058781">
    <property type="entry name" value="HH_AprE-like"/>
</dbReference>
<dbReference type="PANTHER" id="PTHR33619">
    <property type="entry name" value="POLYSACCHARIDE EXPORT PROTEIN GFCE-RELATED"/>
    <property type="match status" value="1"/>
</dbReference>
<gene>
    <name evidence="5" type="ORF">J2Z75_005820</name>
</gene>
<evidence type="ECO:0000313" key="5">
    <source>
        <dbReference type="EMBL" id="MBP1862289.1"/>
    </source>
</evidence>
<evidence type="ECO:0000259" key="4">
    <source>
        <dbReference type="Pfam" id="PF25994"/>
    </source>
</evidence>
<dbReference type="Proteomes" id="UP000823786">
    <property type="component" value="Unassembled WGS sequence"/>
</dbReference>
<name>A0ABS4EWG4_9HYPH</name>
<keyword evidence="6" id="KW-1185">Reference proteome</keyword>
<accession>A0ABS4EWG4</accession>
<dbReference type="EMBL" id="JAGGJV010000016">
    <property type="protein sequence ID" value="MBP1862289.1"/>
    <property type="molecule type" value="Genomic_DNA"/>
</dbReference>
<sequence length="415" mass="45513">MSVFGGGFSPVLADGYQLVPQTRIRLTVVQWMPTKGVYEKWEALGGEFLISQTRTVSLPIIGTLPVGELDSTTLATEIAKRLKTRMGLVETPDATVEILEQPPIYVVGDVNKPGEYKFHPGLTVLQSLAMSGGEFRPLNGAQGSIDKTGYVGQLQEIGNSILRSKIRIVRLQAEMSGAKEMRFEQEAQDDSGLAAAIFQQEKVIHAARMNDMDRQSKSYAELRDLLTSEIAIIEKKIVSTDEDIESIRKELTNVKGMVERGIALPTRQSDLERTLRSYYGNRLDLVTAIMRARQNIAETTRNLDGLYDKQRTEVASELQSEQASLDQQTLKRATTQKLLLEALSGDTGSETRGGMMLAFTVTRQSGGSAREVSASDSTVLQPGDVVRVLRKVSPASPDTTELSAGQKTQSEQASQ</sequence>
<evidence type="ECO:0000259" key="3">
    <source>
        <dbReference type="Pfam" id="PF02563"/>
    </source>
</evidence>
<dbReference type="RefSeq" id="WP_327791310.1">
    <property type="nucleotide sequence ID" value="NZ_JAGGJV010000016.1"/>
</dbReference>
<organism evidence="5 6">
    <name type="scientific">Rhizobium herbae</name>
    <dbReference type="NCBI Taxonomy" id="508661"/>
    <lineage>
        <taxon>Bacteria</taxon>
        <taxon>Pseudomonadati</taxon>
        <taxon>Pseudomonadota</taxon>
        <taxon>Alphaproteobacteria</taxon>
        <taxon>Hyphomicrobiales</taxon>
        <taxon>Rhizobiaceae</taxon>
        <taxon>Rhizobium/Agrobacterium group</taxon>
        <taxon>Rhizobium</taxon>
    </lineage>
</organism>
<evidence type="ECO:0000256" key="2">
    <source>
        <dbReference type="SAM" id="MobiDB-lite"/>
    </source>
</evidence>
<reference evidence="5 6" key="1">
    <citation type="submission" date="2021-03" db="EMBL/GenBank/DDBJ databases">
        <title>Genomic Encyclopedia of Type Strains, Phase IV (KMG-IV): sequencing the most valuable type-strain genomes for metagenomic binning, comparative biology and taxonomic classification.</title>
        <authorList>
            <person name="Goeker M."/>
        </authorList>
    </citation>
    <scope>NUCLEOTIDE SEQUENCE [LARGE SCALE GENOMIC DNA]</scope>
    <source>
        <strain evidence="5 6">DSM 26427</strain>
    </source>
</reference>
<dbReference type="Gene3D" id="3.10.560.10">
    <property type="entry name" value="Outer membrane lipoprotein wza domain like"/>
    <property type="match status" value="1"/>
</dbReference>
<feature type="domain" description="Polysaccharide export protein N-terminal" evidence="3">
    <location>
        <begin position="14"/>
        <end position="98"/>
    </location>
</feature>
<dbReference type="Pfam" id="PF02563">
    <property type="entry name" value="Poly_export"/>
    <property type="match status" value="1"/>
</dbReference>
<proteinExistence type="predicted"/>
<evidence type="ECO:0000256" key="1">
    <source>
        <dbReference type="ARBA" id="ARBA00022729"/>
    </source>
</evidence>
<keyword evidence="1" id="KW-0732">Signal</keyword>
<feature type="compositionally biased region" description="Polar residues" evidence="2">
    <location>
        <begin position="396"/>
        <end position="415"/>
    </location>
</feature>
<feature type="region of interest" description="Disordered" evidence="2">
    <location>
        <begin position="392"/>
        <end position="415"/>
    </location>
</feature>
<evidence type="ECO:0000313" key="6">
    <source>
        <dbReference type="Proteomes" id="UP000823786"/>
    </source>
</evidence>
<dbReference type="InterPro" id="IPR003715">
    <property type="entry name" value="Poly_export_N"/>
</dbReference>
<dbReference type="InterPro" id="IPR049712">
    <property type="entry name" value="Poly_export"/>
</dbReference>
<feature type="domain" description="AprE-like long alpha-helical hairpin" evidence="4">
    <location>
        <begin position="153"/>
        <end position="334"/>
    </location>
</feature>
<comment type="caution">
    <text evidence="5">The sequence shown here is derived from an EMBL/GenBank/DDBJ whole genome shotgun (WGS) entry which is preliminary data.</text>
</comment>
<dbReference type="PANTHER" id="PTHR33619:SF3">
    <property type="entry name" value="POLYSACCHARIDE EXPORT PROTEIN GFCE-RELATED"/>
    <property type="match status" value="1"/>
</dbReference>